<name>A0A835BYP2_9POAL</name>
<organism evidence="2 3">
    <name type="scientific">Digitaria exilis</name>
    <dbReference type="NCBI Taxonomy" id="1010633"/>
    <lineage>
        <taxon>Eukaryota</taxon>
        <taxon>Viridiplantae</taxon>
        <taxon>Streptophyta</taxon>
        <taxon>Embryophyta</taxon>
        <taxon>Tracheophyta</taxon>
        <taxon>Spermatophyta</taxon>
        <taxon>Magnoliopsida</taxon>
        <taxon>Liliopsida</taxon>
        <taxon>Poales</taxon>
        <taxon>Poaceae</taxon>
        <taxon>PACMAD clade</taxon>
        <taxon>Panicoideae</taxon>
        <taxon>Panicodae</taxon>
        <taxon>Paniceae</taxon>
        <taxon>Anthephorinae</taxon>
        <taxon>Digitaria</taxon>
    </lineage>
</organism>
<feature type="domain" description="Reverse transcriptase zinc-binding" evidence="1">
    <location>
        <begin position="45"/>
        <end position="129"/>
    </location>
</feature>
<reference evidence="2" key="1">
    <citation type="submission" date="2020-07" db="EMBL/GenBank/DDBJ databases">
        <title>Genome sequence and genetic diversity analysis of an under-domesticated orphan crop, white fonio (Digitaria exilis).</title>
        <authorList>
            <person name="Bennetzen J.L."/>
            <person name="Chen S."/>
            <person name="Ma X."/>
            <person name="Wang X."/>
            <person name="Yssel A.E.J."/>
            <person name="Chaluvadi S.R."/>
            <person name="Johnson M."/>
            <person name="Gangashetty P."/>
            <person name="Hamidou F."/>
            <person name="Sanogo M.D."/>
            <person name="Zwaenepoel A."/>
            <person name="Wallace J."/>
            <person name="Van De Peer Y."/>
            <person name="Van Deynze A."/>
        </authorList>
    </citation>
    <scope>NUCLEOTIDE SEQUENCE</scope>
    <source>
        <tissue evidence="2">Leaves</tissue>
    </source>
</reference>
<dbReference type="InterPro" id="IPR026960">
    <property type="entry name" value="RVT-Znf"/>
</dbReference>
<evidence type="ECO:0000313" key="2">
    <source>
        <dbReference type="EMBL" id="KAF8715775.1"/>
    </source>
</evidence>
<dbReference type="AlphaFoldDB" id="A0A835BYP2"/>
<proteinExistence type="predicted"/>
<accession>A0A835BYP2</accession>
<protein>
    <recommendedName>
        <fullName evidence="1">Reverse transcriptase zinc-binding domain-containing protein</fullName>
    </recommendedName>
</protein>
<dbReference type="Proteomes" id="UP000636709">
    <property type="component" value="Unassembled WGS sequence"/>
</dbReference>
<dbReference type="EMBL" id="JACEFO010001730">
    <property type="protein sequence ID" value="KAF8715775.1"/>
    <property type="molecule type" value="Genomic_DNA"/>
</dbReference>
<evidence type="ECO:0000313" key="3">
    <source>
        <dbReference type="Proteomes" id="UP000636709"/>
    </source>
</evidence>
<gene>
    <name evidence="2" type="ORF">HU200_026724</name>
</gene>
<dbReference type="OrthoDB" id="693425at2759"/>
<evidence type="ECO:0000259" key="1">
    <source>
        <dbReference type="Pfam" id="PF13966"/>
    </source>
</evidence>
<comment type="caution">
    <text evidence="2">The sequence shown here is derived from an EMBL/GenBank/DDBJ whole genome shotgun (WGS) entry which is preliminary data.</text>
</comment>
<sequence>MRGLRRLSSSEGIHQFIHLWQQIQSVQLNNEPDQIKWRFTVDGVYSSRSAYEVQFRGSYSDYQWDKIWKLKVESKCNFFLRLLLQYKILTSDRILKRGGQANPICQLCRTTTESIPHMAANCSYSQSVWTHVEHLTGQQNLSQATPIQSMKIWWSYLMNTRTERTQLATYTIWNIWKERCRRVYDNKASTALQLAHVIQQDVAVLQLARTQQE</sequence>
<keyword evidence="3" id="KW-1185">Reference proteome</keyword>
<dbReference type="Pfam" id="PF13966">
    <property type="entry name" value="zf-RVT"/>
    <property type="match status" value="1"/>
</dbReference>